<keyword evidence="3" id="KW-1185">Reference proteome</keyword>
<keyword evidence="1" id="KW-0238">DNA-binding</keyword>
<protein>
    <submittedName>
        <fullName evidence="2">Recombinase</fullName>
    </submittedName>
</protein>
<evidence type="ECO:0000256" key="1">
    <source>
        <dbReference type="ARBA" id="ARBA00023125"/>
    </source>
</evidence>
<dbReference type="EMBL" id="VIGX01000033">
    <property type="protein sequence ID" value="TWS24567.1"/>
    <property type="molecule type" value="Genomic_DNA"/>
</dbReference>
<comment type="caution">
    <text evidence="2">The sequence shown here is derived from an EMBL/GenBank/DDBJ whole genome shotgun (WGS) entry which is preliminary data.</text>
</comment>
<reference evidence="2 3" key="1">
    <citation type="submission" date="2019-06" db="EMBL/GenBank/DDBJ databases">
        <title>Tsukamurella conjunctivitidis sp. nov., Tsukamurella assacharolytica sp. nov. and Tsukamurella sputae sp. nov. isolated from patients with conjunctivitis, bacteraemia (lymphoma) and respiratory infection (sputum) in Hong Kong.</title>
        <authorList>
            <person name="Teng J.L.L."/>
            <person name="Lee H.H."/>
            <person name="Fong J.Y.H."/>
            <person name="Fok K.M.N."/>
            <person name="Lau S.K.P."/>
            <person name="Woo P.C.Y."/>
        </authorList>
    </citation>
    <scope>NUCLEOTIDE SEQUENCE [LARGE SCALE GENOMIC DNA]</scope>
    <source>
        <strain evidence="2 3">HKU72</strain>
    </source>
</reference>
<proteinExistence type="predicted"/>
<dbReference type="Gene3D" id="1.10.150.130">
    <property type="match status" value="1"/>
</dbReference>
<dbReference type="GO" id="GO:0003677">
    <property type="term" value="F:DNA binding"/>
    <property type="evidence" value="ECO:0007669"/>
    <property type="project" value="UniProtKB-KW"/>
</dbReference>
<dbReference type="RefSeq" id="WP_114514612.1">
    <property type="nucleotide sequence ID" value="NZ_VIGX01000033.1"/>
</dbReference>
<dbReference type="AlphaFoldDB" id="A0A5C5RNE4"/>
<dbReference type="OrthoDB" id="4542577at2"/>
<dbReference type="Proteomes" id="UP000319375">
    <property type="component" value="Unassembled WGS sequence"/>
</dbReference>
<evidence type="ECO:0000313" key="3">
    <source>
        <dbReference type="Proteomes" id="UP000319375"/>
    </source>
</evidence>
<sequence length="338" mass="36108">MTTPAVDGFGVRDRATWTLWADWCAAVDEHSIPASPDVLARFIAANPAAPRTQRRRVAVINGAHRRAGHRPPGLAETVREHIDSSRAARRRQLTAIAADIITAADARAIEGWPANLFVRRDALLLILATSGIRPTAIARTAAGQVHVDDTTDQLHVTTDGETFATDPALRGLGVSPTTVLEEWLALRALQHHVPSPSIAAVALRGDPTPMVPALPDTAPLFTPLDSWGAPPLDTSLHLSAPVVSHLLRAHLTDGAAPHRRIAQRQHAHTEPIPATPIVGPPAPLDPTSWERGLAARRGAQLALAHVDDVLDDLDTRAGALLEDLLRILDDATENGTDP</sequence>
<name>A0A5C5RNE4_9ACTN</name>
<gene>
    <name evidence="2" type="ORF">FK530_23815</name>
</gene>
<accession>A0A5C5RNE4</accession>
<dbReference type="SUPFAM" id="SSF47823">
    <property type="entry name" value="lambda integrase-like, N-terminal domain"/>
    <property type="match status" value="1"/>
</dbReference>
<organism evidence="2 3">
    <name type="scientific">Tsukamurella conjunctivitidis</name>
    <dbReference type="NCBI Taxonomy" id="2592068"/>
    <lineage>
        <taxon>Bacteria</taxon>
        <taxon>Bacillati</taxon>
        <taxon>Actinomycetota</taxon>
        <taxon>Actinomycetes</taxon>
        <taxon>Mycobacteriales</taxon>
        <taxon>Tsukamurellaceae</taxon>
        <taxon>Tsukamurella</taxon>
    </lineage>
</organism>
<evidence type="ECO:0000313" key="2">
    <source>
        <dbReference type="EMBL" id="TWS24567.1"/>
    </source>
</evidence>
<dbReference type="InterPro" id="IPR010998">
    <property type="entry name" value="Integrase_recombinase_N"/>
</dbReference>